<dbReference type="EMBL" id="ML996700">
    <property type="protein sequence ID" value="KAF2398520.1"/>
    <property type="molecule type" value="Genomic_DNA"/>
</dbReference>
<accession>A0A6G1HR75</accession>
<evidence type="ECO:0000313" key="2">
    <source>
        <dbReference type="EMBL" id="KAF2398520.1"/>
    </source>
</evidence>
<sequence>MAGVQDDTWQAWRLSSCGSTAPSSFFSPRLLVSYDGRRHSTTVGCAESGTVSSPGTYGPHHDHQLSVHRAGKAVALPPLGIINAPIPPPQSIHLHRQNKPAPDTVSSPPMPKKIPFAYPIPHEPPTRPPPSPPPNPKHQTPHTAHRETANRSKKNRSFDRGVIPRRPPRPSNLAVPHV</sequence>
<dbReference type="Proteomes" id="UP000799640">
    <property type="component" value="Unassembled WGS sequence"/>
</dbReference>
<gene>
    <name evidence="2" type="ORF">EJ06DRAFT_113311</name>
</gene>
<dbReference type="AlphaFoldDB" id="A0A6G1HR75"/>
<evidence type="ECO:0000313" key="3">
    <source>
        <dbReference type="Proteomes" id="UP000799640"/>
    </source>
</evidence>
<feature type="compositionally biased region" description="Pro residues" evidence="1">
    <location>
        <begin position="121"/>
        <end position="136"/>
    </location>
</feature>
<name>A0A6G1HR75_9PEZI</name>
<reference evidence="2" key="1">
    <citation type="journal article" date="2020" name="Stud. Mycol.">
        <title>101 Dothideomycetes genomes: a test case for predicting lifestyles and emergence of pathogens.</title>
        <authorList>
            <person name="Haridas S."/>
            <person name="Albert R."/>
            <person name="Binder M."/>
            <person name="Bloem J."/>
            <person name="Labutti K."/>
            <person name="Salamov A."/>
            <person name="Andreopoulos B."/>
            <person name="Baker S."/>
            <person name="Barry K."/>
            <person name="Bills G."/>
            <person name="Bluhm B."/>
            <person name="Cannon C."/>
            <person name="Castanera R."/>
            <person name="Culley D."/>
            <person name="Daum C."/>
            <person name="Ezra D."/>
            <person name="Gonzalez J."/>
            <person name="Henrissat B."/>
            <person name="Kuo A."/>
            <person name="Liang C."/>
            <person name="Lipzen A."/>
            <person name="Lutzoni F."/>
            <person name="Magnuson J."/>
            <person name="Mondo S."/>
            <person name="Nolan M."/>
            <person name="Ohm R."/>
            <person name="Pangilinan J."/>
            <person name="Park H.-J."/>
            <person name="Ramirez L."/>
            <person name="Alfaro M."/>
            <person name="Sun H."/>
            <person name="Tritt A."/>
            <person name="Yoshinaga Y."/>
            <person name="Zwiers L.-H."/>
            <person name="Turgeon B."/>
            <person name="Goodwin S."/>
            <person name="Spatafora J."/>
            <person name="Crous P."/>
            <person name="Grigoriev I."/>
        </authorList>
    </citation>
    <scope>NUCLEOTIDE SEQUENCE</scope>
    <source>
        <strain evidence="2">CBS 262.69</strain>
    </source>
</reference>
<proteinExistence type="predicted"/>
<keyword evidence="3" id="KW-1185">Reference proteome</keyword>
<organism evidence="2 3">
    <name type="scientific">Trichodelitschia bisporula</name>
    <dbReference type="NCBI Taxonomy" id="703511"/>
    <lineage>
        <taxon>Eukaryota</taxon>
        <taxon>Fungi</taxon>
        <taxon>Dikarya</taxon>
        <taxon>Ascomycota</taxon>
        <taxon>Pezizomycotina</taxon>
        <taxon>Dothideomycetes</taxon>
        <taxon>Dothideomycetes incertae sedis</taxon>
        <taxon>Phaeotrichales</taxon>
        <taxon>Phaeotrichaceae</taxon>
        <taxon>Trichodelitschia</taxon>
    </lineage>
</organism>
<evidence type="ECO:0000256" key="1">
    <source>
        <dbReference type="SAM" id="MobiDB-lite"/>
    </source>
</evidence>
<feature type="region of interest" description="Disordered" evidence="1">
    <location>
        <begin position="87"/>
        <end position="178"/>
    </location>
</feature>
<protein>
    <submittedName>
        <fullName evidence="2">Uncharacterized protein</fullName>
    </submittedName>
</protein>